<evidence type="ECO:0008006" key="4">
    <source>
        <dbReference type="Google" id="ProtNLM"/>
    </source>
</evidence>
<keyword evidence="3" id="KW-1185">Reference proteome</keyword>
<sequence>MLVAIALANKMARVICAMTIKQEDYRIPVSTTDGMVAALPNRHRNVPALEAQPSPTGKDGKMNDMIVGVDLAKTVFQLHGATADGRPAFRKKVPRQ</sequence>
<feature type="region of interest" description="Disordered" evidence="1">
    <location>
        <begin position="40"/>
        <end position="63"/>
    </location>
</feature>
<gene>
    <name evidence="2" type="ORF">SAMN04489859_10699</name>
</gene>
<dbReference type="AlphaFoldDB" id="A0A1H8NSL4"/>
<protein>
    <recommendedName>
        <fullName evidence="4">Transposase</fullName>
    </recommendedName>
</protein>
<evidence type="ECO:0000313" key="3">
    <source>
        <dbReference type="Proteomes" id="UP000199054"/>
    </source>
</evidence>
<evidence type="ECO:0000313" key="2">
    <source>
        <dbReference type="EMBL" id="SEO32617.1"/>
    </source>
</evidence>
<proteinExistence type="predicted"/>
<organism evidence="2 3">
    <name type="scientific">Paracoccus alcaliphilus</name>
    <dbReference type="NCBI Taxonomy" id="34002"/>
    <lineage>
        <taxon>Bacteria</taxon>
        <taxon>Pseudomonadati</taxon>
        <taxon>Pseudomonadota</taxon>
        <taxon>Alphaproteobacteria</taxon>
        <taxon>Rhodobacterales</taxon>
        <taxon>Paracoccaceae</taxon>
        <taxon>Paracoccus</taxon>
    </lineage>
</organism>
<dbReference type="EMBL" id="FODE01000069">
    <property type="protein sequence ID" value="SEO32617.1"/>
    <property type="molecule type" value="Genomic_DNA"/>
</dbReference>
<evidence type="ECO:0000256" key="1">
    <source>
        <dbReference type="SAM" id="MobiDB-lite"/>
    </source>
</evidence>
<accession>A0A1H8NSL4</accession>
<reference evidence="2 3" key="1">
    <citation type="submission" date="2016-10" db="EMBL/GenBank/DDBJ databases">
        <authorList>
            <person name="de Groot N.N."/>
        </authorList>
    </citation>
    <scope>NUCLEOTIDE SEQUENCE [LARGE SCALE GENOMIC DNA]</scope>
    <source>
        <strain evidence="2 3">DSM 8512</strain>
    </source>
</reference>
<name>A0A1H8NSL4_9RHOB</name>
<dbReference type="Proteomes" id="UP000199054">
    <property type="component" value="Unassembled WGS sequence"/>
</dbReference>